<comment type="caution">
    <text evidence="1">The sequence shown here is derived from an EMBL/GenBank/DDBJ whole genome shotgun (WGS) entry which is preliminary data.</text>
</comment>
<sequence>MTTVQWPGLPRVTFGSKFAVQAQQTFFDSVDEWETECAKFSASASEDPNFFCNPWAYSKRKSPRTTALVGKYWEAVNLKGNGESWEKLTSEPTFSRRIHRVSRVLLTADFVYAKAVDAPSAEDVGGIIYSINKGAVRGLELLGLVQPRTKGSGRTYKMGNKAEIKAAFCKLYDFLVVKLDDVQKAAMVFDAIMLENGLC</sequence>
<keyword evidence="2" id="KW-1185">Reference proteome</keyword>
<protein>
    <submittedName>
        <fullName evidence="1">Uncharacterized protein</fullName>
    </submittedName>
</protein>
<name>A0AAW0ACF6_9AGAR</name>
<dbReference type="EMBL" id="JAWWNJ010000075">
    <property type="protein sequence ID" value="KAK7006529.1"/>
    <property type="molecule type" value="Genomic_DNA"/>
</dbReference>
<dbReference type="AlphaFoldDB" id="A0AAW0ACF6"/>
<organism evidence="1 2">
    <name type="scientific">Favolaschia claudopus</name>
    <dbReference type="NCBI Taxonomy" id="2862362"/>
    <lineage>
        <taxon>Eukaryota</taxon>
        <taxon>Fungi</taxon>
        <taxon>Dikarya</taxon>
        <taxon>Basidiomycota</taxon>
        <taxon>Agaricomycotina</taxon>
        <taxon>Agaricomycetes</taxon>
        <taxon>Agaricomycetidae</taxon>
        <taxon>Agaricales</taxon>
        <taxon>Marasmiineae</taxon>
        <taxon>Mycenaceae</taxon>
        <taxon>Favolaschia</taxon>
    </lineage>
</organism>
<proteinExistence type="predicted"/>
<reference evidence="1 2" key="1">
    <citation type="journal article" date="2024" name="J Genomics">
        <title>Draft genome sequencing and assembly of Favolaschia claudopus CIRM-BRFM 2984 isolated from oak limbs.</title>
        <authorList>
            <person name="Navarro D."/>
            <person name="Drula E."/>
            <person name="Chaduli D."/>
            <person name="Cazenave R."/>
            <person name="Ahrendt S."/>
            <person name="Wang J."/>
            <person name="Lipzen A."/>
            <person name="Daum C."/>
            <person name="Barry K."/>
            <person name="Grigoriev I.V."/>
            <person name="Favel A."/>
            <person name="Rosso M.N."/>
            <person name="Martin F."/>
        </authorList>
    </citation>
    <scope>NUCLEOTIDE SEQUENCE [LARGE SCALE GENOMIC DNA]</scope>
    <source>
        <strain evidence="1 2">CIRM-BRFM 2984</strain>
    </source>
</reference>
<evidence type="ECO:0000313" key="1">
    <source>
        <dbReference type="EMBL" id="KAK7006529.1"/>
    </source>
</evidence>
<dbReference type="Proteomes" id="UP001362999">
    <property type="component" value="Unassembled WGS sequence"/>
</dbReference>
<evidence type="ECO:0000313" key="2">
    <source>
        <dbReference type="Proteomes" id="UP001362999"/>
    </source>
</evidence>
<accession>A0AAW0ACF6</accession>
<gene>
    <name evidence="1" type="ORF">R3P38DRAFT_2793662</name>
</gene>